<accession>A0A8H3F4D9</accession>
<dbReference type="PANTHER" id="PTHR16861">
    <property type="entry name" value="GLYCOPROTEIN 38"/>
    <property type="match status" value="1"/>
</dbReference>
<feature type="chain" id="PRO_5034142295" description="Peptidase A1 domain-containing protein" evidence="2">
    <location>
        <begin position="21"/>
        <end position="565"/>
    </location>
</feature>
<dbReference type="EMBL" id="CAJPDR010000105">
    <property type="protein sequence ID" value="CAF9917941.1"/>
    <property type="molecule type" value="Genomic_DNA"/>
</dbReference>
<evidence type="ECO:0000256" key="2">
    <source>
        <dbReference type="SAM" id="SignalP"/>
    </source>
</evidence>
<dbReference type="PROSITE" id="PS51767">
    <property type="entry name" value="PEPTIDASE_A1"/>
    <property type="match status" value="1"/>
</dbReference>
<dbReference type="Gene3D" id="2.40.70.10">
    <property type="entry name" value="Acid Proteases"/>
    <property type="match status" value="2"/>
</dbReference>
<dbReference type="InterPro" id="IPR021109">
    <property type="entry name" value="Peptidase_aspartic_dom_sf"/>
</dbReference>
<dbReference type="Proteomes" id="UP000664203">
    <property type="component" value="Unassembled WGS sequence"/>
</dbReference>
<proteinExistence type="predicted"/>
<dbReference type="CDD" id="cd12087">
    <property type="entry name" value="TM_EGFR-like"/>
    <property type="match status" value="1"/>
</dbReference>
<keyword evidence="2" id="KW-0732">Signal</keyword>
<protein>
    <recommendedName>
        <fullName evidence="3">Peptidase A1 domain-containing protein</fullName>
    </recommendedName>
</protein>
<evidence type="ECO:0000313" key="4">
    <source>
        <dbReference type="EMBL" id="CAF9917941.1"/>
    </source>
</evidence>
<keyword evidence="1" id="KW-0472">Membrane</keyword>
<dbReference type="AlphaFoldDB" id="A0A8H3F4D9"/>
<keyword evidence="5" id="KW-1185">Reference proteome</keyword>
<evidence type="ECO:0000256" key="1">
    <source>
        <dbReference type="SAM" id="Phobius"/>
    </source>
</evidence>
<organism evidence="4 5">
    <name type="scientific">Alectoria fallacina</name>
    <dbReference type="NCBI Taxonomy" id="1903189"/>
    <lineage>
        <taxon>Eukaryota</taxon>
        <taxon>Fungi</taxon>
        <taxon>Dikarya</taxon>
        <taxon>Ascomycota</taxon>
        <taxon>Pezizomycotina</taxon>
        <taxon>Lecanoromycetes</taxon>
        <taxon>OSLEUM clade</taxon>
        <taxon>Lecanoromycetidae</taxon>
        <taxon>Lecanorales</taxon>
        <taxon>Lecanorineae</taxon>
        <taxon>Parmeliaceae</taxon>
        <taxon>Alectoria</taxon>
    </lineage>
</organism>
<feature type="transmembrane region" description="Helical" evidence="1">
    <location>
        <begin position="492"/>
        <end position="520"/>
    </location>
</feature>
<evidence type="ECO:0000313" key="5">
    <source>
        <dbReference type="Proteomes" id="UP000664203"/>
    </source>
</evidence>
<keyword evidence="1" id="KW-0812">Transmembrane</keyword>
<reference evidence="4" key="1">
    <citation type="submission" date="2021-03" db="EMBL/GenBank/DDBJ databases">
        <authorList>
            <person name="Tagirdzhanova G."/>
        </authorList>
    </citation>
    <scope>NUCLEOTIDE SEQUENCE</scope>
</reference>
<dbReference type="PANTHER" id="PTHR16861:SF4">
    <property type="entry name" value="SH3 DOMAIN PROTEIN (AFU_ORTHOLOGUE AFUA_1G13610)"/>
    <property type="match status" value="1"/>
</dbReference>
<comment type="caution">
    <text evidence="4">The sequence shown here is derived from an EMBL/GenBank/DDBJ whole genome shotgun (WGS) entry which is preliminary data.</text>
</comment>
<keyword evidence="1" id="KW-1133">Transmembrane helix</keyword>
<feature type="signal peptide" evidence="2">
    <location>
        <begin position="1"/>
        <end position="20"/>
    </location>
</feature>
<evidence type="ECO:0000259" key="3">
    <source>
        <dbReference type="PROSITE" id="PS51767"/>
    </source>
</evidence>
<sequence>MAAFFLVLQLLLEYSSFSLAQSEPEPLQVPTSSRVYGPDGPWQAVSVQLGDPGQYMDLYPGSFYESNILTVQQCQNINANPCGSGGLFDPENSSTFDNTSITWTSPIGSSGTSALWTNGAMSFSFSNLTPIRDQLQIQGQIVANLSAEIYSDITMVYPDGNYPLQVGELALGPTVNQSFSDADAPSINASLIPGYLAAQNIIPSNSFGLHVGIGAEELKLELSLWLGGYDAFRIVGPVSTQSIQDGVGIIVNLLDIGIGVDHGGSPFSYSSQEGLLSSGNSSISSAGISVIMNPSSPYLNLPNSTCAAIAKDLPVTYNAGKALYFWNTTNPQYAKIVTSPTFLSFTFRNSSGGSLTIKAPFQLFNLTLQAPLASTPTPYFPCQPPQAPGGTYSLGRAFLQAAFIGSNWKKDQGEGEGEGYLAQAPGPNTDTTPQIKPIANSPPVGLISNWNDTWTGFWTALPNPITPALPTSTTPAAPEITSTPTSTLETDVLSGGAIAGIVIGGVCAALIAIGIGSFLFRRKRGGKPEAVQPTIELEDATKVSLHQPLRHWPSTEELIRELPAF</sequence>
<name>A0A8H3F4D9_9LECA</name>
<dbReference type="InterPro" id="IPR033121">
    <property type="entry name" value="PEPTIDASE_A1"/>
</dbReference>
<gene>
    <name evidence="4" type="ORF">ALECFALPRED_000428</name>
</gene>
<dbReference type="OrthoDB" id="4074350at2759"/>
<dbReference type="SUPFAM" id="SSF50630">
    <property type="entry name" value="Acid proteases"/>
    <property type="match status" value="1"/>
</dbReference>
<feature type="domain" description="Peptidase A1" evidence="3">
    <location>
        <begin position="43"/>
        <end position="417"/>
    </location>
</feature>